<evidence type="ECO:0000256" key="11">
    <source>
        <dbReference type="SAM" id="MobiDB-lite"/>
    </source>
</evidence>
<dbReference type="PROSITE" id="PS51195">
    <property type="entry name" value="Q_MOTIF"/>
    <property type="match status" value="1"/>
</dbReference>
<protein>
    <recommendedName>
        <fullName evidence="9">DEAD-box ATP-dependent RNA helicase RhpA</fullName>
        <ecNumber evidence="1">3.6.4.13</ecNumber>
    </recommendedName>
</protein>
<accession>A0A511BPI4</accession>
<dbReference type="GO" id="GO:0016787">
    <property type="term" value="F:hydrolase activity"/>
    <property type="evidence" value="ECO:0007669"/>
    <property type="project" value="UniProtKB-KW"/>
</dbReference>
<evidence type="ECO:0000256" key="1">
    <source>
        <dbReference type="ARBA" id="ARBA00012552"/>
    </source>
</evidence>
<dbReference type="PROSITE" id="PS00039">
    <property type="entry name" value="DEAD_ATP_HELICASE"/>
    <property type="match status" value="1"/>
</dbReference>
<name>A0A511BPI4_9PROT</name>
<dbReference type="InterPro" id="IPR027417">
    <property type="entry name" value="P-loop_NTPase"/>
</dbReference>
<evidence type="ECO:0000256" key="7">
    <source>
        <dbReference type="ARBA" id="ARBA00038437"/>
    </source>
</evidence>
<keyword evidence="2" id="KW-0963">Cytoplasm</keyword>
<feature type="domain" description="DEAD-box RNA helicase Q" evidence="14">
    <location>
        <begin position="344"/>
        <end position="372"/>
    </location>
</feature>
<dbReference type="PANTHER" id="PTHR47959">
    <property type="entry name" value="ATP-DEPENDENT RNA HELICASE RHLE-RELATED"/>
    <property type="match status" value="1"/>
</dbReference>
<evidence type="ECO:0000313" key="15">
    <source>
        <dbReference type="EMBL" id="GEL02175.1"/>
    </source>
</evidence>
<evidence type="ECO:0000259" key="12">
    <source>
        <dbReference type="PROSITE" id="PS51192"/>
    </source>
</evidence>
<evidence type="ECO:0000313" key="16">
    <source>
        <dbReference type="Proteomes" id="UP000321405"/>
    </source>
</evidence>
<evidence type="ECO:0000256" key="2">
    <source>
        <dbReference type="ARBA" id="ARBA00022490"/>
    </source>
</evidence>
<keyword evidence="16" id="KW-1185">Reference proteome</keyword>
<dbReference type="SMART" id="SM00490">
    <property type="entry name" value="HELICc"/>
    <property type="match status" value="1"/>
</dbReference>
<dbReference type="InterPro" id="IPR014014">
    <property type="entry name" value="RNA_helicase_DEAD_Q_motif"/>
</dbReference>
<keyword evidence="6" id="KW-0067">ATP-binding</keyword>
<dbReference type="GO" id="GO:0005829">
    <property type="term" value="C:cytosol"/>
    <property type="evidence" value="ECO:0007669"/>
    <property type="project" value="TreeGrafter"/>
</dbReference>
<dbReference type="SUPFAM" id="SSF52540">
    <property type="entry name" value="P-loop containing nucleoside triphosphate hydrolases"/>
    <property type="match status" value="1"/>
</dbReference>
<keyword evidence="4" id="KW-0378">Hydrolase</keyword>
<feature type="compositionally biased region" description="Basic residues" evidence="11">
    <location>
        <begin position="128"/>
        <end position="137"/>
    </location>
</feature>
<dbReference type="InterPro" id="IPR001650">
    <property type="entry name" value="Helicase_C-like"/>
</dbReference>
<feature type="compositionally biased region" description="Basic and acidic residues" evidence="11">
    <location>
        <begin position="177"/>
        <end position="191"/>
    </location>
</feature>
<gene>
    <name evidence="15" type="ORF">SSA02_13380</name>
</gene>
<evidence type="ECO:0000259" key="13">
    <source>
        <dbReference type="PROSITE" id="PS51194"/>
    </source>
</evidence>
<dbReference type="EMBL" id="BJVC01000002">
    <property type="protein sequence ID" value="GEL02175.1"/>
    <property type="molecule type" value="Genomic_DNA"/>
</dbReference>
<dbReference type="CDD" id="cd00268">
    <property type="entry name" value="DEADc"/>
    <property type="match status" value="1"/>
</dbReference>
<feature type="compositionally biased region" description="Low complexity" evidence="11">
    <location>
        <begin position="64"/>
        <end position="91"/>
    </location>
</feature>
<dbReference type="PROSITE" id="PS51194">
    <property type="entry name" value="HELICASE_CTER"/>
    <property type="match status" value="1"/>
</dbReference>
<keyword evidence="3" id="KW-0547">Nucleotide-binding</keyword>
<dbReference type="GO" id="GO:0003676">
    <property type="term" value="F:nucleic acid binding"/>
    <property type="evidence" value="ECO:0007669"/>
    <property type="project" value="InterPro"/>
</dbReference>
<feature type="region of interest" description="Disordered" evidence="11">
    <location>
        <begin position="1"/>
        <end position="343"/>
    </location>
</feature>
<feature type="compositionally biased region" description="Low complexity" evidence="11">
    <location>
        <begin position="307"/>
        <end position="324"/>
    </location>
</feature>
<dbReference type="SMART" id="SM00487">
    <property type="entry name" value="DEXDc"/>
    <property type="match status" value="1"/>
</dbReference>
<feature type="compositionally biased region" description="Basic and acidic residues" evidence="11">
    <location>
        <begin position="846"/>
        <end position="855"/>
    </location>
</feature>
<feature type="compositionally biased region" description="Polar residues" evidence="11">
    <location>
        <begin position="1"/>
        <end position="13"/>
    </location>
</feature>
<proteinExistence type="inferred from homology"/>
<evidence type="ECO:0000256" key="4">
    <source>
        <dbReference type="ARBA" id="ARBA00022801"/>
    </source>
</evidence>
<dbReference type="Gene3D" id="3.40.50.300">
    <property type="entry name" value="P-loop containing nucleotide triphosphate hydrolases"/>
    <property type="match status" value="2"/>
</dbReference>
<feature type="domain" description="Helicase C-terminal" evidence="13">
    <location>
        <begin position="559"/>
        <end position="716"/>
    </location>
</feature>
<dbReference type="InterPro" id="IPR000629">
    <property type="entry name" value="RNA-helicase_DEAD-box_CS"/>
</dbReference>
<dbReference type="GO" id="GO:0005524">
    <property type="term" value="F:ATP binding"/>
    <property type="evidence" value="ECO:0007669"/>
    <property type="project" value="UniProtKB-KW"/>
</dbReference>
<dbReference type="EC" id="3.6.4.13" evidence="1"/>
<dbReference type="Proteomes" id="UP000321405">
    <property type="component" value="Unassembled WGS sequence"/>
</dbReference>
<evidence type="ECO:0000256" key="8">
    <source>
        <dbReference type="ARBA" id="ARBA00047984"/>
    </source>
</evidence>
<dbReference type="CDD" id="cd18787">
    <property type="entry name" value="SF2_C_DEAD"/>
    <property type="match status" value="1"/>
</dbReference>
<evidence type="ECO:0000256" key="3">
    <source>
        <dbReference type="ARBA" id="ARBA00022741"/>
    </source>
</evidence>
<sequence>MTAKSNAGSAKTSLTRKKRSNSKTEQAAADSEAGTTATEAAGPADAAPLETPPVKTTRARTPRAGRPSTARDAAADAPAATKATAKAAAKPARARRKASVTAESAPDETVGVEFEQVATDSVGETPTAKRKPGRPRKTAKDAGGAADPATDSTPVTGPVAADASLPGETGATTSADAAEKTARKPASESARRSARQSAPAKTGTRASAATRKSGKAAPDIASDAAESGMKRETGDELAPSGPGKTTPKPDTAPARKRTARKAAEPSDATDMPAQDETTAAIPAKPAKRRGRKSQADSPLPARDETATADAPAMPDTVPTPVPVTGSENPSQERAAEDNASEAKPVFADLGLSEPIMRAIAEMGYEHPTPIQARAIPVVLERRDVLGVAQTGTGKTASFTLPMLERLAGSRARARMPRSLILEPTRELALQVAENLALYGKHLRLNHALLIGGESMADQRAVLNQGVDILIATPGRLMDLFDRGGLLLNQTGILVIDEADRMLDMGFIPDIQRIVSLLPSQRQTLLFSATMAPEIRTLADQFLHHPEEITVSRPSSVATTIEEALLVVDEHDKRRVLRKLLRRESVQNAIVFCNRKRDVDVLYKSLHKHGFAVGHLHGDLAQSLRFKTLERFKAGEIQILVCSDVAARGIDIGGLSHVFNFDLPFNAEDYIHRIGRTGRAGKTGHAFSLASPRQQLLAEGIEKLKHAPIPLAEIEGIETLPWADPEDRNASADRRPKARERDRDQDRDRDRRKDRGGRGNRRSDRSREADRSRETDRDHEAERAIERPEDAPAPTREERAPRHASRAAKPEPHSISPAAPFDHDTPRTGFGHDTPAFMLLPRRNRKAEHAEQDEHTGPIQHRGTV</sequence>
<dbReference type="PANTHER" id="PTHR47959:SF13">
    <property type="entry name" value="ATP-DEPENDENT RNA HELICASE RHLE"/>
    <property type="match status" value="1"/>
</dbReference>
<dbReference type="InterPro" id="IPR044742">
    <property type="entry name" value="DEAD/DEAH_RhlB"/>
</dbReference>
<dbReference type="InterPro" id="IPR050079">
    <property type="entry name" value="DEAD_box_RNA_helicase"/>
</dbReference>
<dbReference type="GO" id="GO:0003724">
    <property type="term" value="F:RNA helicase activity"/>
    <property type="evidence" value="ECO:0007669"/>
    <property type="project" value="UniProtKB-EC"/>
</dbReference>
<comment type="catalytic activity">
    <reaction evidence="8">
        <text>ATP + H2O = ADP + phosphate + H(+)</text>
        <dbReference type="Rhea" id="RHEA:13065"/>
        <dbReference type="ChEBI" id="CHEBI:15377"/>
        <dbReference type="ChEBI" id="CHEBI:15378"/>
        <dbReference type="ChEBI" id="CHEBI:30616"/>
        <dbReference type="ChEBI" id="CHEBI:43474"/>
        <dbReference type="ChEBI" id="CHEBI:456216"/>
        <dbReference type="EC" id="3.6.4.13"/>
    </reaction>
</comment>
<dbReference type="PROSITE" id="PS51192">
    <property type="entry name" value="HELICASE_ATP_BIND_1"/>
    <property type="match status" value="1"/>
</dbReference>
<comment type="caution">
    <text evidence="15">The sequence shown here is derived from an EMBL/GenBank/DDBJ whole genome shotgun (WGS) entry which is preliminary data.</text>
</comment>
<evidence type="ECO:0000256" key="6">
    <source>
        <dbReference type="ARBA" id="ARBA00022840"/>
    </source>
</evidence>
<dbReference type="GO" id="GO:0009266">
    <property type="term" value="P:response to temperature stimulus"/>
    <property type="evidence" value="ECO:0007669"/>
    <property type="project" value="UniProtKB-ARBA"/>
</dbReference>
<dbReference type="AlphaFoldDB" id="A0A511BPI4"/>
<feature type="compositionally biased region" description="Low complexity" evidence="11">
    <location>
        <begin position="27"/>
        <end position="48"/>
    </location>
</feature>
<dbReference type="InterPro" id="IPR011545">
    <property type="entry name" value="DEAD/DEAH_box_helicase_dom"/>
</dbReference>
<keyword evidence="5" id="KW-0347">Helicase</keyword>
<feature type="domain" description="Helicase ATP-binding" evidence="12">
    <location>
        <begin position="375"/>
        <end position="548"/>
    </location>
</feature>
<organism evidence="15 16">
    <name type="scientific">Swaminathania salitolerans</name>
    <dbReference type="NCBI Taxonomy" id="182838"/>
    <lineage>
        <taxon>Bacteria</taxon>
        <taxon>Pseudomonadati</taxon>
        <taxon>Pseudomonadota</taxon>
        <taxon>Alphaproteobacteria</taxon>
        <taxon>Acetobacterales</taxon>
        <taxon>Acetobacteraceae</taxon>
        <taxon>Swaminathania</taxon>
    </lineage>
</organism>
<comment type="similarity">
    <text evidence="7">Belongs to the DEAD box helicase family.</text>
</comment>
<feature type="compositionally biased region" description="Basic and acidic residues" evidence="11">
    <location>
        <begin position="724"/>
        <end position="800"/>
    </location>
</feature>
<dbReference type="Pfam" id="PF00270">
    <property type="entry name" value="DEAD"/>
    <property type="match status" value="1"/>
</dbReference>
<dbReference type="InterPro" id="IPR014001">
    <property type="entry name" value="Helicase_ATP-bd"/>
</dbReference>
<evidence type="ECO:0000256" key="9">
    <source>
        <dbReference type="ARBA" id="ARBA00074363"/>
    </source>
</evidence>
<evidence type="ECO:0000256" key="10">
    <source>
        <dbReference type="PROSITE-ProRule" id="PRU00552"/>
    </source>
</evidence>
<evidence type="ECO:0000256" key="5">
    <source>
        <dbReference type="ARBA" id="ARBA00022806"/>
    </source>
</evidence>
<dbReference type="GO" id="GO:0042255">
    <property type="term" value="P:ribosome assembly"/>
    <property type="evidence" value="ECO:0007669"/>
    <property type="project" value="UniProtKB-ARBA"/>
</dbReference>
<dbReference type="FunFam" id="3.40.50.300:FF:000108">
    <property type="entry name" value="ATP-dependent RNA helicase RhlE"/>
    <property type="match status" value="1"/>
</dbReference>
<dbReference type="Pfam" id="PF00271">
    <property type="entry name" value="Helicase_C"/>
    <property type="match status" value="1"/>
</dbReference>
<evidence type="ECO:0000259" key="14">
    <source>
        <dbReference type="PROSITE" id="PS51195"/>
    </source>
</evidence>
<feature type="region of interest" description="Disordered" evidence="11">
    <location>
        <begin position="721"/>
        <end position="864"/>
    </location>
</feature>
<feature type="short sequence motif" description="Q motif" evidence="10">
    <location>
        <begin position="344"/>
        <end position="372"/>
    </location>
</feature>
<reference evidence="15 16" key="1">
    <citation type="submission" date="2019-07" db="EMBL/GenBank/DDBJ databases">
        <title>Whole genome shotgun sequence of Swaminathania salitolerans NBRC 104436.</title>
        <authorList>
            <person name="Hosoyama A."/>
            <person name="Uohara A."/>
            <person name="Ohji S."/>
            <person name="Ichikawa N."/>
        </authorList>
    </citation>
    <scope>NUCLEOTIDE SEQUENCE [LARGE SCALE GENOMIC DNA]</scope>
    <source>
        <strain evidence="15 16">NBRC 104436</strain>
    </source>
</reference>